<proteinExistence type="predicted"/>
<dbReference type="PROSITE" id="PS51257">
    <property type="entry name" value="PROKAR_LIPOPROTEIN"/>
    <property type="match status" value="1"/>
</dbReference>
<reference evidence="1 2" key="1">
    <citation type="submission" date="2021-12" db="EMBL/GenBank/DDBJ databases">
        <title>Genome sequencing of bacteria with rrn-lacking chromosome and rrn-plasmid.</title>
        <authorList>
            <person name="Anda M."/>
            <person name="Iwasaki W."/>
        </authorList>
    </citation>
    <scope>NUCLEOTIDE SEQUENCE [LARGE SCALE GENOMIC DNA]</scope>
    <source>
        <strain evidence="1 2">NBRC 15940</strain>
    </source>
</reference>
<dbReference type="EMBL" id="BQKE01000001">
    <property type="protein sequence ID" value="GJM62418.1"/>
    <property type="molecule type" value="Genomic_DNA"/>
</dbReference>
<evidence type="ECO:0008006" key="3">
    <source>
        <dbReference type="Google" id="ProtNLM"/>
    </source>
</evidence>
<organism evidence="1 2">
    <name type="scientific">Persicobacter diffluens</name>
    <dbReference type="NCBI Taxonomy" id="981"/>
    <lineage>
        <taxon>Bacteria</taxon>
        <taxon>Pseudomonadati</taxon>
        <taxon>Bacteroidota</taxon>
        <taxon>Cytophagia</taxon>
        <taxon>Cytophagales</taxon>
        <taxon>Persicobacteraceae</taxon>
        <taxon>Persicobacter</taxon>
    </lineage>
</organism>
<name>A0AAN4W0L1_9BACT</name>
<evidence type="ECO:0000313" key="2">
    <source>
        <dbReference type="Proteomes" id="UP001310022"/>
    </source>
</evidence>
<evidence type="ECO:0000313" key="1">
    <source>
        <dbReference type="EMBL" id="GJM62418.1"/>
    </source>
</evidence>
<comment type="caution">
    <text evidence="1">The sequence shown here is derived from an EMBL/GenBank/DDBJ whole genome shotgun (WGS) entry which is preliminary data.</text>
</comment>
<accession>A0AAN4W0L1</accession>
<keyword evidence="2" id="KW-1185">Reference proteome</keyword>
<dbReference type="Proteomes" id="UP001310022">
    <property type="component" value="Unassembled WGS sequence"/>
</dbReference>
<dbReference type="AlphaFoldDB" id="A0AAN4W0L1"/>
<gene>
    <name evidence="1" type="ORF">PEDI_29700</name>
</gene>
<dbReference type="RefSeq" id="WP_060685006.1">
    <property type="nucleotide sequence ID" value="NZ_BQKE01000001.1"/>
</dbReference>
<protein>
    <recommendedName>
        <fullName evidence="3">Lipoprotein</fullName>
    </recommendedName>
</protein>
<sequence>MKYTPLLILFLLFSSCEHKAKVVSKENIRFDTNDATVLFFKNVRRAYYDVEEKPDVNISIYRFEEWEELKEKPLLRTAIIHHWVANRAFVFLEIDLLLEDKATFEVHYTNCATGETGTIPYKKGNTILQAGFATDLYEKVQQSCQLYVELEGKKHPLFGNQEGNEAFRITMVDYYRLVQML</sequence>